<evidence type="ECO:0000256" key="1">
    <source>
        <dbReference type="ARBA" id="ARBA00035885"/>
    </source>
</evidence>
<protein>
    <submittedName>
        <fullName evidence="3">Phosphatase</fullName>
    </submittedName>
</protein>
<evidence type="ECO:0000313" key="3">
    <source>
        <dbReference type="EMBL" id="PZF74964.1"/>
    </source>
</evidence>
<evidence type="ECO:0000259" key="2">
    <source>
        <dbReference type="PROSITE" id="PS51154"/>
    </source>
</evidence>
<accession>A0A2W2B3S5</accession>
<reference evidence="3 4" key="1">
    <citation type="submission" date="2018-06" db="EMBL/GenBank/DDBJ databases">
        <title>Mucibacter soli gen. nov., sp. nov., a new member of the family Chitinophagaceae producing mucin.</title>
        <authorList>
            <person name="Kim M.-K."/>
            <person name="Park S."/>
            <person name="Kim T.-S."/>
            <person name="Joung Y."/>
            <person name="Han J.-H."/>
            <person name="Kim S.B."/>
        </authorList>
    </citation>
    <scope>NUCLEOTIDE SEQUENCE [LARGE SCALE GENOMIC DNA]</scope>
    <source>
        <strain evidence="3 4">R1-15</strain>
    </source>
</reference>
<sequence length="150" mass="16953">MITYVKYGDIFKISGVTSYAHGCNCQGAMGKGIALQFKERYPNMYLEYKKRCKEGKFILGDVFEYNQENVNIFNLATQKSWRTSADIAAIEKSFETMLHLATEQEINKIALPKIGAGLGGLNWVNVKTIIELVASNYPKINLVIVENFKE</sequence>
<evidence type="ECO:0000313" key="4">
    <source>
        <dbReference type="Proteomes" id="UP000248745"/>
    </source>
</evidence>
<dbReference type="InterPro" id="IPR050892">
    <property type="entry name" value="ADP-ribose_metab_enzymes"/>
</dbReference>
<dbReference type="OrthoDB" id="9780211at2"/>
<dbReference type="EMBL" id="QKTW01000002">
    <property type="protein sequence ID" value="PZF74964.1"/>
    <property type="molecule type" value="Genomic_DNA"/>
</dbReference>
<dbReference type="PANTHER" id="PTHR12521">
    <property type="entry name" value="PROTEIN C6ORF130"/>
    <property type="match status" value="1"/>
</dbReference>
<gene>
    <name evidence="3" type="ORF">DN068_01060</name>
</gene>
<dbReference type="InterPro" id="IPR043472">
    <property type="entry name" value="Macro_dom-like"/>
</dbReference>
<name>A0A2W2B3S5_9BACT</name>
<dbReference type="PROSITE" id="PS51154">
    <property type="entry name" value="MACRO"/>
    <property type="match status" value="1"/>
</dbReference>
<dbReference type="InterPro" id="IPR002589">
    <property type="entry name" value="Macro_dom"/>
</dbReference>
<keyword evidence="4" id="KW-1185">Reference proteome</keyword>
<dbReference type="Proteomes" id="UP000248745">
    <property type="component" value="Unassembled WGS sequence"/>
</dbReference>
<dbReference type="Gene3D" id="3.40.220.10">
    <property type="entry name" value="Leucine Aminopeptidase, subunit E, domain 1"/>
    <property type="match status" value="1"/>
</dbReference>
<dbReference type="Pfam" id="PF01661">
    <property type="entry name" value="Macro"/>
    <property type="match status" value="1"/>
</dbReference>
<feature type="domain" description="Macro" evidence="2">
    <location>
        <begin position="1"/>
        <end position="150"/>
    </location>
</feature>
<comment type="catalytic activity">
    <reaction evidence="1">
        <text>an N-(ADP-alpha-D-ribosyl)-thymidine in DNA + H2O = a thymidine in DNA + ADP-D-ribose</text>
        <dbReference type="Rhea" id="RHEA:71655"/>
        <dbReference type="Rhea" id="RHEA-COMP:13556"/>
        <dbReference type="Rhea" id="RHEA-COMP:18051"/>
        <dbReference type="ChEBI" id="CHEBI:15377"/>
        <dbReference type="ChEBI" id="CHEBI:57967"/>
        <dbReference type="ChEBI" id="CHEBI:137386"/>
        <dbReference type="ChEBI" id="CHEBI:191199"/>
    </reaction>
    <physiologicalReaction direction="left-to-right" evidence="1">
        <dbReference type="Rhea" id="RHEA:71656"/>
    </physiologicalReaction>
</comment>
<dbReference type="SMART" id="SM00506">
    <property type="entry name" value="A1pp"/>
    <property type="match status" value="1"/>
</dbReference>
<organism evidence="3 4">
    <name type="scientific">Taibaiella soli</name>
    <dbReference type="NCBI Taxonomy" id="1649169"/>
    <lineage>
        <taxon>Bacteria</taxon>
        <taxon>Pseudomonadati</taxon>
        <taxon>Bacteroidota</taxon>
        <taxon>Chitinophagia</taxon>
        <taxon>Chitinophagales</taxon>
        <taxon>Chitinophagaceae</taxon>
        <taxon>Taibaiella</taxon>
    </lineage>
</organism>
<dbReference type="PANTHER" id="PTHR12521:SF0">
    <property type="entry name" value="ADP-RIBOSE GLYCOHYDROLASE OARD1"/>
    <property type="match status" value="1"/>
</dbReference>
<dbReference type="GO" id="GO:0140291">
    <property type="term" value="P:peptidyl-glutamate ADP-deribosylation"/>
    <property type="evidence" value="ECO:0007669"/>
    <property type="project" value="TreeGrafter"/>
</dbReference>
<dbReference type="SUPFAM" id="SSF52949">
    <property type="entry name" value="Macro domain-like"/>
    <property type="match status" value="1"/>
</dbReference>
<proteinExistence type="predicted"/>
<comment type="caution">
    <text evidence="3">The sequence shown here is derived from an EMBL/GenBank/DDBJ whole genome shotgun (WGS) entry which is preliminary data.</text>
</comment>
<dbReference type="AlphaFoldDB" id="A0A2W2B3S5"/>
<dbReference type="CDD" id="cd02901">
    <property type="entry name" value="Macro_Poa1p-like"/>
    <property type="match status" value="1"/>
</dbReference>